<accession>A0A084GDN7</accession>
<name>A0A084GDN7_PSEDA</name>
<evidence type="ECO:0000256" key="2">
    <source>
        <dbReference type="SAM" id="MobiDB-lite"/>
    </source>
</evidence>
<keyword evidence="4" id="KW-1185">Reference proteome</keyword>
<organism evidence="3 4">
    <name type="scientific">Pseudallescheria apiosperma</name>
    <name type="common">Scedosporium apiospermum</name>
    <dbReference type="NCBI Taxonomy" id="563466"/>
    <lineage>
        <taxon>Eukaryota</taxon>
        <taxon>Fungi</taxon>
        <taxon>Dikarya</taxon>
        <taxon>Ascomycota</taxon>
        <taxon>Pezizomycotina</taxon>
        <taxon>Sordariomycetes</taxon>
        <taxon>Hypocreomycetidae</taxon>
        <taxon>Microascales</taxon>
        <taxon>Microascaceae</taxon>
        <taxon>Scedosporium</taxon>
    </lineage>
</organism>
<dbReference type="AlphaFoldDB" id="A0A084GDN7"/>
<dbReference type="Gene3D" id="3.40.50.150">
    <property type="entry name" value="Vaccinia Virus protein VP39"/>
    <property type="match status" value="1"/>
</dbReference>
<dbReference type="PANTHER" id="PTHR43591">
    <property type="entry name" value="METHYLTRANSFERASE"/>
    <property type="match status" value="1"/>
</dbReference>
<dbReference type="InterPro" id="IPR029063">
    <property type="entry name" value="SAM-dependent_MTases_sf"/>
</dbReference>
<dbReference type="EMBL" id="JOWA01000077">
    <property type="protein sequence ID" value="KEZ45449.1"/>
    <property type="molecule type" value="Genomic_DNA"/>
</dbReference>
<dbReference type="GeneID" id="27720834"/>
<dbReference type="OMA" id="IRPYYLM"/>
<gene>
    <name evidence="3" type="ORF">SAPIO_CDS1762</name>
</gene>
<dbReference type="VEuPathDB" id="FungiDB:SAPIO_CDS1762"/>
<dbReference type="KEGG" id="sapo:SAPIO_CDS1762"/>
<evidence type="ECO:0000256" key="1">
    <source>
        <dbReference type="ARBA" id="ARBA00038158"/>
    </source>
</evidence>
<dbReference type="Pfam" id="PF13489">
    <property type="entry name" value="Methyltransf_23"/>
    <property type="match status" value="1"/>
</dbReference>
<dbReference type="RefSeq" id="XP_016645248.1">
    <property type="nucleotide sequence ID" value="XM_016784951.1"/>
</dbReference>
<proteinExistence type="inferred from homology"/>
<dbReference type="GO" id="GO:0008168">
    <property type="term" value="F:methyltransferase activity"/>
    <property type="evidence" value="ECO:0007669"/>
    <property type="project" value="TreeGrafter"/>
</dbReference>
<comment type="caution">
    <text evidence="3">The sequence shown here is derived from an EMBL/GenBank/DDBJ whole genome shotgun (WGS) entry which is preliminary data.</text>
</comment>
<feature type="region of interest" description="Disordered" evidence="2">
    <location>
        <begin position="1"/>
        <end position="20"/>
    </location>
</feature>
<dbReference type="OrthoDB" id="2013972at2759"/>
<reference evidence="3 4" key="1">
    <citation type="journal article" date="2014" name="Genome Announc.">
        <title>Draft genome sequence of the pathogenic fungus Scedosporium apiospermum.</title>
        <authorList>
            <person name="Vandeputte P."/>
            <person name="Ghamrawi S."/>
            <person name="Rechenmann M."/>
            <person name="Iltis A."/>
            <person name="Giraud S."/>
            <person name="Fleury M."/>
            <person name="Thornton C."/>
            <person name="Delhaes L."/>
            <person name="Meyer W."/>
            <person name="Papon N."/>
            <person name="Bouchara J.P."/>
        </authorList>
    </citation>
    <scope>NUCLEOTIDE SEQUENCE [LARGE SCALE GENOMIC DNA]</scope>
    <source>
        <strain evidence="3 4">IHEM 14462</strain>
    </source>
</reference>
<dbReference type="CDD" id="cd02440">
    <property type="entry name" value="AdoMet_MTases"/>
    <property type="match status" value="1"/>
</dbReference>
<comment type="similarity">
    <text evidence="1">Belongs to the methyltransferase superfamily. LaeA methyltransferase family.</text>
</comment>
<dbReference type="Proteomes" id="UP000028545">
    <property type="component" value="Unassembled WGS sequence"/>
</dbReference>
<protein>
    <recommendedName>
        <fullName evidence="5">S-adenosyl-L-methionine-dependent methyltransferase</fullName>
    </recommendedName>
</protein>
<dbReference type="HOGENOM" id="CLU_010595_7_1_1"/>
<evidence type="ECO:0000313" key="3">
    <source>
        <dbReference type="EMBL" id="KEZ45449.1"/>
    </source>
</evidence>
<dbReference type="PANTHER" id="PTHR43591:SF24">
    <property type="entry name" value="2-METHOXY-6-POLYPRENYL-1,4-BENZOQUINOL METHYLASE, MITOCHONDRIAL"/>
    <property type="match status" value="1"/>
</dbReference>
<sequence length="334" mass="38495">MHLDQDPDLVDHNDEETDIDNDSAFDETASAMSTTASLTESILNYRNIHGRTYQRSPSTAYWGPNDQKQMEGLDLTHHWMTLLFDDKLYLAPIGDNPQRILDVGTGTGIWAIDVADMLPSAEVIGTDISPIQPTWIPPNCRFLIDDAQLNWGWKPDYFDFVHLRHLVGCIDNWSRFYSQAFSRLKPGGYLEHCEFDIKTRSDTDLVGPDHVFTKWYEVLIEASEKTGRSFRYPSQEGATEDLMRQVGFVDVVHQTWKVPIGAWPKDTKMKQLGLFTFEFIDSSLEGFALYLLKEIMGWEFEDIQGIVNGMRRAIRRNKLMPYFVLHLTYGRKPD</sequence>
<dbReference type="SUPFAM" id="SSF53335">
    <property type="entry name" value="S-adenosyl-L-methionine-dependent methyltransferases"/>
    <property type="match status" value="1"/>
</dbReference>
<evidence type="ECO:0000313" key="4">
    <source>
        <dbReference type="Proteomes" id="UP000028545"/>
    </source>
</evidence>
<feature type="compositionally biased region" description="Basic and acidic residues" evidence="2">
    <location>
        <begin position="1"/>
        <end position="12"/>
    </location>
</feature>
<evidence type="ECO:0008006" key="5">
    <source>
        <dbReference type="Google" id="ProtNLM"/>
    </source>
</evidence>